<reference evidence="3" key="1">
    <citation type="submission" date="2020-03" db="EMBL/GenBank/DDBJ databases">
        <authorList>
            <person name="He L."/>
        </authorList>
    </citation>
    <scope>NUCLEOTIDE SEQUENCE</scope>
    <source>
        <strain evidence="3">CkLH20</strain>
    </source>
</reference>
<feature type="compositionally biased region" description="Polar residues" evidence="1">
    <location>
        <begin position="240"/>
        <end position="251"/>
    </location>
</feature>
<feature type="domain" description="Ubiquitin-like" evidence="2">
    <location>
        <begin position="361"/>
        <end position="442"/>
    </location>
</feature>
<proteinExistence type="predicted"/>
<organism evidence="3 4">
    <name type="scientific">Colletotrichum karsti</name>
    <dbReference type="NCBI Taxonomy" id="1095194"/>
    <lineage>
        <taxon>Eukaryota</taxon>
        <taxon>Fungi</taxon>
        <taxon>Dikarya</taxon>
        <taxon>Ascomycota</taxon>
        <taxon>Pezizomycotina</taxon>
        <taxon>Sordariomycetes</taxon>
        <taxon>Hypocreomycetidae</taxon>
        <taxon>Glomerellales</taxon>
        <taxon>Glomerellaceae</taxon>
        <taxon>Colletotrichum</taxon>
        <taxon>Colletotrichum boninense species complex</taxon>
    </lineage>
</organism>
<dbReference type="OrthoDB" id="3045089at2759"/>
<evidence type="ECO:0000256" key="1">
    <source>
        <dbReference type="SAM" id="MobiDB-lite"/>
    </source>
</evidence>
<comment type="caution">
    <text evidence="3">The sequence shown here is derived from an EMBL/GenBank/DDBJ whole genome shotgun (WGS) entry which is preliminary data.</text>
</comment>
<evidence type="ECO:0000313" key="3">
    <source>
        <dbReference type="EMBL" id="KAF9872069.1"/>
    </source>
</evidence>
<accession>A0A9P6LDN6</accession>
<evidence type="ECO:0000313" key="4">
    <source>
        <dbReference type="Proteomes" id="UP000781932"/>
    </source>
</evidence>
<feature type="compositionally biased region" description="Polar residues" evidence="1">
    <location>
        <begin position="218"/>
        <end position="229"/>
    </location>
</feature>
<gene>
    <name evidence="3" type="ORF">CkaCkLH20_10406</name>
</gene>
<dbReference type="Pfam" id="PF22893">
    <property type="entry name" value="ULD_2"/>
    <property type="match status" value="1"/>
</dbReference>
<reference evidence="3" key="2">
    <citation type="submission" date="2020-11" db="EMBL/GenBank/DDBJ databases">
        <title>Whole genome sequencing of Colletotrichum sp.</title>
        <authorList>
            <person name="Li H."/>
        </authorList>
    </citation>
    <scope>NUCLEOTIDE SEQUENCE</scope>
    <source>
        <strain evidence="3">CkLH20</strain>
    </source>
</reference>
<feature type="region of interest" description="Disordered" evidence="1">
    <location>
        <begin position="218"/>
        <end position="253"/>
    </location>
</feature>
<sequence length="477" mass="52860">MQTQEAYIQAYCKAHWCSHSEIFPPHLRKVTTIFVFKGWVSRKDAISKFTTTTSYTVCMDPLSIIASVAGISQAGASLSKAIYKLISSTRGAPREIADIARGISELSVILSELRPMRRIGKIQLAIGRLMDVGGGVGRLKWAFRRSTSTQLLYQIEAHKGAINMILHTMTLAVQIRVLSSFSEKKDEIASKPELELERDLSRQQAENMVESSFQSLQQLTAASTPPQQDTDSEDDHANPSDASNNTQNQLVLWNGGPDDTAAWLYRTVFSSYADLLEESDGDETKSDSNGDSDEEETRLQSSALSLQLTGLGSAFKKPNGSQNIVNELLAEWTVLTNEEIDGVETIPKTPEADSAAEPKIEEPLNITDAVGRKFIFPFHKAKTWEGFSKLMKEAFLHVDILGPHVQEEHYDIVSSESNVIMLPSLWADLVKPGETFEMRMWPIADLKAKMAPFTGGPPGMHPRGPFPPDLYDRPLAF</sequence>
<feature type="region of interest" description="Disordered" evidence="1">
    <location>
        <begin position="278"/>
        <end position="301"/>
    </location>
</feature>
<dbReference type="GeneID" id="62166194"/>
<protein>
    <recommendedName>
        <fullName evidence="2">Ubiquitin-like domain-containing protein</fullName>
    </recommendedName>
</protein>
<dbReference type="InterPro" id="IPR054464">
    <property type="entry name" value="ULD_fung"/>
</dbReference>
<name>A0A9P6LDN6_9PEZI</name>
<dbReference type="RefSeq" id="XP_038741530.1">
    <property type="nucleotide sequence ID" value="XM_038893120.1"/>
</dbReference>
<dbReference type="EMBL" id="JAATWM020000040">
    <property type="protein sequence ID" value="KAF9872069.1"/>
    <property type="molecule type" value="Genomic_DNA"/>
</dbReference>
<keyword evidence="4" id="KW-1185">Reference proteome</keyword>
<dbReference type="Proteomes" id="UP000781932">
    <property type="component" value="Unassembled WGS sequence"/>
</dbReference>
<dbReference type="AlphaFoldDB" id="A0A9P6LDN6"/>
<evidence type="ECO:0000259" key="2">
    <source>
        <dbReference type="Pfam" id="PF22893"/>
    </source>
</evidence>